<dbReference type="KEGG" id="fso:Fsol_00552"/>
<organism evidence="1 2">
    <name type="scientific">Candidatus Fokinia solitaria</name>
    <dbReference type="NCBI Taxonomy" id="1802984"/>
    <lineage>
        <taxon>Bacteria</taxon>
        <taxon>Pseudomonadati</taxon>
        <taxon>Pseudomonadota</taxon>
        <taxon>Alphaproteobacteria</taxon>
        <taxon>Rickettsiales</taxon>
        <taxon>Candidatus Midichloriaceae</taxon>
        <taxon>Candidatus Fokinia</taxon>
    </lineage>
</organism>
<sequence>MKSQIIQFLQNIGKEYEQHNLCFVSDYSIDSAELFELIIKEKLLCCNSITFISCCDFLSNATTKTLCSTYDTNLLQVSSILNRNSTKQLISMQDAILATALYCKSRNLTYTSNDTYNQFVLYKNDDDFKTFIEAVCDSRNVYSPWQILESMEGCIMIAVEPINNRCLLRNFSKYHIKYEITAAQKYLENSISLKDHRLNKKHVYIISDDDKYINLVIAKLCDATSVPKQSAEILSKMKYILASLERSEYHYSTLITILLASDISKSFIFKLSHILRGKNFIYIEQIANFLENDPSLSEEHDIQRVITIAKFIQTLLDNLENGVMTTLSIIFELAKALNDTSSSESDEYISKTLDDISQLYNFIEHDALDLRKLVDALQVTSSTTTTHCQNIFFHSIHDFLKIDDIDTNCIIYFPLNKNTATAQLSMESYKVIQLVLNKQRECIIGYDRDRSLQALQAEKVHSFCLRVPFFLSSRKFFSLVHYPEQYYITAHSNQDIGLKLYSFGKKELEKICEKSLFSEVLYEEESEAINFLQLHIPQVSDSMEYYNAEISCNAQNIKLRAKIYGLFVQDNKMKFTYFAKSLPQYSSDNSYAKECKENHDYELLFKAVVGYSSQLESKLDDMIIVDSYSIENSINECYIRNEIIHLSYKESLEVLQNVLTFYCGKESKKLNLDHEKHIKYPLFYRKARKW</sequence>
<protein>
    <submittedName>
        <fullName evidence="1">Uncharacterized protein</fullName>
    </submittedName>
</protein>
<reference evidence="1 2" key="1">
    <citation type="journal article" date="2018" name="Genome Biol. Evol.">
        <title>The Genome Sequence of "Candidatus Fokinia solitaria": Insights on Reductive Evolution in Rickettsiales.</title>
        <authorList>
            <person name="Floriano A.M."/>
            <person name="Castelli M."/>
            <person name="Krenek S."/>
            <person name="Berendonk T.U."/>
            <person name="Bazzocchi C."/>
            <person name="Petroni G."/>
            <person name="Sassera D."/>
        </authorList>
    </citation>
    <scope>NUCLEOTIDE SEQUENCE [LARGE SCALE GENOMIC DNA]</scope>
    <source>
        <strain evidence="1">Rio ETE_ALG 3VII</strain>
    </source>
</reference>
<dbReference type="RefSeq" id="WP_108673355.1">
    <property type="nucleotide sequence ID" value="NZ_CP025989.1"/>
</dbReference>
<evidence type="ECO:0000313" key="1">
    <source>
        <dbReference type="EMBL" id="AWD33340.1"/>
    </source>
</evidence>
<name>A0A2U8BST9_9RICK</name>
<dbReference type="AlphaFoldDB" id="A0A2U8BST9"/>
<keyword evidence="2" id="KW-1185">Reference proteome</keyword>
<evidence type="ECO:0000313" key="2">
    <source>
        <dbReference type="Proteomes" id="UP000244519"/>
    </source>
</evidence>
<accession>A0A2U8BST9</accession>
<dbReference type="Proteomes" id="UP000244519">
    <property type="component" value="Chromosome"/>
</dbReference>
<proteinExistence type="predicted"/>
<dbReference type="EMBL" id="CP025989">
    <property type="protein sequence ID" value="AWD33340.1"/>
    <property type="molecule type" value="Genomic_DNA"/>
</dbReference>
<gene>
    <name evidence="1" type="ORF">Fsol_00552</name>
</gene>